<sequence>MASYYPVISITKAAAAIVRVDPKYTSKIFHKFINTGHVQAAEKSLQVSTMLTKEHKWAIRQWITRDCHLELANIQAMVKSTFGVEASISF</sequence>
<proteinExistence type="predicted"/>
<name>A0ACC2S1R1_9FUNG</name>
<protein>
    <submittedName>
        <fullName evidence="1">Uncharacterized protein</fullName>
    </submittedName>
</protein>
<dbReference type="EMBL" id="QTSX02005989">
    <property type="protein sequence ID" value="KAJ9056230.1"/>
    <property type="molecule type" value="Genomic_DNA"/>
</dbReference>
<reference evidence="1" key="1">
    <citation type="submission" date="2022-04" db="EMBL/GenBank/DDBJ databases">
        <title>Genome of the entomopathogenic fungus Entomophthora muscae.</title>
        <authorList>
            <person name="Elya C."/>
            <person name="Lovett B.R."/>
            <person name="Lee E."/>
            <person name="Macias A.M."/>
            <person name="Hajek A.E."/>
            <person name="De Bivort B.L."/>
            <person name="Kasson M.T."/>
            <person name="De Fine Licht H.H."/>
            <person name="Stajich J.E."/>
        </authorList>
    </citation>
    <scope>NUCLEOTIDE SEQUENCE</scope>
    <source>
        <strain evidence="1">Berkeley</strain>
    </source>
</reference>
<evidence type="ECO:0000313" key="1">
    <source>
        <dbReference type="EMBL" id="KAJ9056230.1"/>
    </source>
</evidence>
<comment type="caution">
    <text evidence="1">The sequence shown here is derived from an EMBL/GenBank/DDBJ whole genome shotgun (WGS) entry which is preliminary data.</text>
</comment>
<gene>
    <name evidence="1" type="ORF">DSO57_1035309</name>
</gene>
<accession>A0ACC2S1R1</accession>
<organism evidence="1 2">
    <name type="scientific">Entomophthora muscae</name>
    <dbReference type="NCBI Taxonomy" id="34485"/>
    <lineage>
        <taxon>Eukaryota</taxon>
        <taxon>Fungi</taxon>
        <taxon>Fungi incertae sedis</taxon>
        <taxon>Zoopagomycota</taxon>
        <taxon>Entomophthoromycotina</taxon>
        <taxon>Entomophthoromycetes</taxon>
        <taxon>Entomophthorales</taxon>
        <taxon>Entomophthoraceae</taxon>
        <taxon>Entomophthora</taxon>
    </lineage>
</organism>
<keyword evidence="2" id="KW-1185">Reference proteome</keyword>
<evidence type="ECO:0000313" key="2">
    <source>
        <dbReference type="Proteomes" id="UP001165960"/>
    </source>
</evidence>
<dbReference type="Proteomes" id="UP001165960">
    <property type="component" value="Unassembled WGS sequence"/>
</dbReference>